<dbReference type="Proteomes" id="UP000664288">
    <property type="component" value="Unassembled WGS sequence"/>
</dbReference>
<protein>
    <recommendedName>
        <fullName evidence="3">Transcriptional regulator</fullName>
    </recommendedName>
</protein>
<keyword evidence="2" id="KW-1185">Reference proteome</keyword>
<evidence type="ECO:0008006" key="3">
    <source>
        <dbReference type="Google" id="ProtNLM"/>
    </source>
</evidence>
<gene>
    <name evidence="1" type="ORF">J1C47_09105</name>
</gene>
<sequence length="36" mass="4160">MERNGDFPPAIPVGPKSKRWRRTDIEMHLKRLQGAA</sequence>
<proteinExistence type="predicted"/>
<organism evidence="1 2">
    <name type="scientific">Jiella sonneratiae</name>
    <dbReference type="NCBI Taxonomy" id="2816856"/>
    <lineage>
        <taxon>Bacteria</taxon>
        <taxon>Pseudomonadati</taxon>
        <taxon>Pseudomonadota</taxon>
        <taxon>Alphaproteobacteria</taxon>
        <taxon>Hyphomicrobiales</taxon>
        <taxon>Aurantimonadaceae</taxon>
        <taxon>Jiella</taxon>
    </lineage>
</organism>
<comment type="caution">
    <text evidence="1">The sequence shown here is derived from an EMBL/GenBank/DDBJ whole genome shotgun (WGS) entry which is preliminary data.</text>
</comment>
<evidence type="ECO:0000313" key="1">
    <source>
        <dbReference type="EMBL" id="MBO0903800.1"/>
    </source>
</evidence>
<evidence type="ECO:0000313" key="2">
    <source>
        <dbReference type="Proteomes" id="UP000664288"/>
    </source>
</evidence>
<name>A0ABS3J2C4_9HYPH</name>
<dbReference type="EMBL" id="JAFMPY010000007">
    <property type="protein sequence ID" value="MBO0903800.1"/>
    <property type="molecule type" value="Genomic_DNA"/>
</dbReference>
<accession>A0ABS3J2C4</accession>
<reference evidence="1 2" key="1">
    <citation type="submission" date="2021-03" db="EMBL/GenBank/DDBJ databases">
        <title>Whole genome sequence of Jiella sp. MQZ13P-4.</title>
        <authorList>
            <person name="Tuo L."/>
        </authorList>
    </citation>
    <scope>NUCLEOTIDE SEQUENCE [LARGE SCALE GENOMIC DNA]</scope>
    <source>
        <strain evidence="1 2">MQZ13P-4</strain>
    </source>
</reference>